<sequence>MLAAEAARLAALEVLCPKSALDADGPYPTLAGHKVFDSRLVGIDDLDPTAKFTPVLALFTADSAAVMRGEAASFDDAEATSTLEIIAELAVASTDEAGEPFADAMPADDWDARLVLAALCGQVRRLLQYDERGWLFRRFVRRVVRVTEETFAIPQLGARWHRVTMRFELSLPDDVFVDAAGMPEPLKTLAALLPSGSPARNKLTVLAAHFNAVTRTPLAGVDFADPALDVGLTANME</sequence>
<name>A0A1I3YCJ4_9HYPH</name>
<proteinExistence type="predicted"/>
<protein>
    <submittedName>
        <fullName evidence="1">Uncharacterized protein</fullName>
    </submittedName>
</protein>
<dbReference type="AlphaFoldDB" id="A0A1I3YCJ4"/>
<dbReference type="RefSeq" id="WP_149760005.1">
    <property type="nucleotide sequence ID" value="NZ_BSPE01000007.1"/>
</dbReference>
<dbReference type="EMBL" id="FOSL01000004">
    <property type="protein sequence ID" value="SFK29463.1"/>
    <property type="molecule type" value="Genomic_DNA"/>
</dbReference>
<organism evidence="1 2">
    <name type="scientific">Neomesorhizobium albiziae</name>
    <dbReference type="NCBI Taxonomy" id="335020"/>
    <lineage>
        <taxon>Bacteria</taxon>
        <taxon>Pseudomonadati</taxon>
        <taxon>Pseudomonadota</taxon>
        <taxon>Alphaproteobacteria</taxon>
        <taxon>Hyphomicrobiales</taxon>
        <taxon>Phyllobacteriaceae</taxon>
        <taxon>Neomesorhizobium</taxon>
    </lineage>
</organism>
<gene>
    <name evidence="1" type="ORF">SAMN04488498_104341</name>
</gene>
<reference evidence="1 2" key="1">
    <citation type="submission" date="2016-10" db="EMBL/GenBank/DDBJ databases">
        <authorList>
            <person name="Varghese N."/>
            <person name="Submissions S."/>
        </authorList>
    </citation>
    <scope>NUCLEOTIDE SEQUENCE [LARGE SCALE GENOMIC DNA]</scope>
    <source>
        <strain evidence="1 2">DSM 21822</strain>
    </source>
</reference>
<keyword evidence="2" id="KW-1185">Reference proteome</keyword>
<dbReference type="OrthoDB" id="8082736at2"/>
<evidence type="ECO:0000313" key="2">
    <source>
        <dbReference type="Proteomes" id="UP000323300"/>
    </source>
</evidence>
<accession>A0A1I3YCJ4</accession>
<dbReference type="Proteomes" id="UP000323300">
    <property type="component" value="Unassembled WGS sequence"/>
</dbReference>
<evidence type="ECO:0000313" key="1">
    <source>
        <dbReference type="EMBL" id="SFK29463.1"/>
    </source>
</evidence>